<protein>
    <recommendedName>
        <fullName evidence="5">MFS transporter</fullName>
    </recommendedName>
</protein>
<feature type="compositionally biased region" description="Basic and acidic residues" evidence="1">
    <location>
        <begin position="131"/>
        <end position="146"/>
    </location>
</feature>
<name>A0ABT6T143_9ACTN</name>
<feature type="region of interest" description="Disordered" evidence="1">
    <location>
        <begin position="127"/>
        <end position="165"/>
    </location>
</feature>
<keyword evidence="2" id="KW-0812">Transmembrane</keyword>
<gene>
    <name evidence="3" type="ORF">QIT00_19065</name>
</gene>
<proteinExistence type="predicted"/>
<sequence>MGARHTAARPARPGTSLPQLVGSGLAAAAGMALASELHLYGTTAGAVVFAVAATAGAPLIQLALHRAGDGCAALLRAAGRGRPRPGPGPGPCPGPGARRALAPVAVGLVILGAVTVTSPSVVAAAQPTEVALDHPPARDPVERGSTDKAPSVRSHDTKSTTHRGS</sequence>
<keyword evidence="2" id="KW-0472">Membrane</keyword>
<organism evidence="3 4">
    <name type="scientific">Streptomyces luteolus</name>
    <dbReference type="NCBI Taxonomy" id="3043615"/>
    <lineage>
        <taxon>Bacteria</taxon>
        <taxon>Bacillati</taxon>
        <taxon>Actinomycetota</taxon>
        <taxon>Actinomycetes</taxon>
        <taxon>Kitasatosporales</taxon>
        <taxon>Streptomycetaceae</taxon>
        <taxon>Streptomyces</taxon>
    </lineage>
</organism>
<evidence type="ECO:0000256" key="1">
    <source>
        <dbReference type="SAM" id="MobiDB-lite"/>
    </source>
</evidence>
<evidence type="ECO:0000256" key="2">
    <source>
        <dbReference type="SAM" id="Phobius"/>
    </source>
</evidence>
<keyword evidence="2" id="KW-1133">Transmembrane helix</keyword>
<keyword evidence="4" id="KW-1185">Reference proteome</keyword>
<accession>A0ABT6T143</accession>
<comment type="caution">
    <text evidence="3">The sequence shown here is derived from an EMBL/GenBank/DDBJ whole genome shotgun (WGS) entry which is preliminary data.</text>
</comment>
<feature type="transmembrane region" description="Helical" evidence="2">
    <location>
        <begin position="44"/>
        <end position="64"/>
    </location>
</feature>
<evidence type="ECO:0000313" key="3">
    <source>
        <dbReference type="EMBL" id="MDI3420627.1"/>
    </source>
</evidence>
<reference evidence="3 4" key="1">
    <citation type="submission" date="2023-05" db="EMBL/GenBank/DDBJ databases">
        <title>Draft genome sequence of Streptomyces sp. B-S-A12 isolated from a cave soil in Thailand.</title>
        <authorList>
            <person name="Chamroensaksri N."/>
            <person name="Muangham S."/>
        </authorList>
    </citation>
    <scope>NUCLEOTIDE SEQUENCE [LARGE SCALE GENOMIC DNA]</scope>
    <source>
        <strain evidence="3 4">B-S-A12</strain>
    </source>
</reference>
<evidence type="ECO:0000313" key="4">
    <source>
        <dbReference type="Proteomes" id="UP001237105"/>
    </source>
</evidence>
<dbReference type="RefSeq" id="WP_282536502.1">
    <property type="nucleotide sequence ID" value="NZ_JASCIS010000018.1"/>
</dbReference>
<dbReference type="Proteomes" id="UP001237105">
    <property type="component" value="Unassembled WGS sequence"/>
</dbReference>
<evidence type="ECO:0008006" key="5">
    <source>
        <dbReference type="Google" id="ProtNLM"/>
    </source>
</evidence>
<dbReference type="EMBL" id="JASCIS010000018">
    <property type="protein sequence ID" value="MDI3420627.1"/>
    <property type="molecule type" value="Genomic_DNA"/>
</dbReference>